<accession>A0A8B8BFR4</accession>
<keyword evidence="10" id="KW-1185">Reference proteome</keyword>
<feature type="domain" description="Mon2/Sec7/BIG1-like HDS" evidence="6">
    <location>
        <begin position="853"/>
        <end position="930"/>
    </location>
</feature>
<evidence type="ECO:0000259" key="7">
    <source>
        <dbReference type="Pfam" id="PF12783"/>
    </source>
</evidence>
<dbReference type="SUPFAM" id="SSF48371">
    <property type="entry name" value="ARM repeat"/>
    <property type="match status" value="2"/>
</dbReference>
<dbReference type="GeneID" id="111110125"/>
<dbReference type="InterPro" id="IPR016024">
    <property type="entry name" value="ARM-type_fold"/>
</dbReference>
<dbReference type="InterPro" id="IPR011989">
    <property type="entry name" value="ARM-like"/>
</dbReference>
<dbReference type="KEGG" id="cvn:111110125"/>
<keyword evidence="3" id="KW-0813">Transport</keyword>
<dbReference type="InterPro" id="IPR032817">
    <property type="entry name" value="Mon2_C"/>
</dbReference>
<keyword evidence="4" id="KW-0653">Protein transport</keyword>
<dbReference type="InterPro" id="IPR032691">
    <property type="entry name" value="Mon2/Sec7/BIG1-like_HUS"/>
</dbReference>
<dbReference type="OrthoDB" id="294853at2759"/>
<name>A0A8B8BFR4_CRAVI</name>
<dbReference type="Proteomes" id="UP000694844">
    <property type="component" value="Chromosome 8"/>
</dbReference>
<dbReference type="InterPro" id="IPR032629">
    <property type="entry name" value="DCB_dom"/>
</dbReference>
<organism evidence="10 11">
    <name type="scientific">Crassostrea virginica</name>
    <name type="common">Eastern oyster</name>
    <dbReference type="NCBI Taxonomy" id="6565"/>
    <lineage>
        <taxon>Eukaryota</taxon>
        <taxon>Metazoa</taxon>
        <taxon>Spiralia</taxon>
        <taxon>Lophotrochozoa</taxon>
        <taxon>Mollusca</taxon>
        <taxon>Bivalvia</taxon>
        <taxon>Autobranchia</taxon>
        <taxon>Pteriomorphia</taxon>
        <taxon>Ostreida</taxon>
        <taxon>Ostreoidea</taxon>
        <taxon>Ostreidae</taxon>
        <taxon>Crassostrea</taxon>
    </lineage>
</organism>
<dbReference type="Pfam" id="PF09324">
    <property type="entry name" value="Sec7-like_HDS"/>
    <property type="match status" value="1"/>
</dbReference>
<evidence type="ECO:0000313" key="10">
    <source>
        <dbReference type="Proteomes" id="UP000694844"/>
    </source>
</evidence>
<evidence type="ECO:0000256" key="3">
    <source>
        <dbReference type="ARBA" id="ARBA00022448"/>
    </source>
</evidence>
<evidence type="ECO:0000256" key="4">
    <source>
        <dbReference type="ARBA" id="ARBA00022927"/>
    </source>
</evidence>
<evidence type="ECO:0000259" key="6">
    <source>
        <dbReference type="Pfam" id="PF09324"/>
    </source>
</evidence>
<evidence type="ECO:0000256" key="2">
    <source>
        <dbReference type="ARBA" id="ARBA00017134"/>
    </source>
</evidence>
<protein>
    <recommendedName>
        <fullName evidence="2">Protein MON2 homolog</fullName>
    </recommendedName>
</protein>
<evidence type="ECO:0000259" key="8">
    <source>
        <dbReference type="Pfam" id="PF16206"/>
    </source>
</evidence>
<dbReference type="Pfam" id="PF16213">
    <property type="entry name" value="DCB"/>
    <property type="match status" value="1"/>
</dbReference>
<feature type="domain" description="Mon2/Sec7/BIG1-like dimerisation and cyclophilin-binding" evidence="9">
    <location>
        <begin position="11"/>
        <end position="185"/>
    </location>
</feature>
<comment type="similarity">
    <text evidence="1">Belongs to the MON2 family.</text>
</comment>
<dbReference type="Pfam" id="PF16206">
    <property type="entry name" value="Mon2_C"/>
    <property type="match status" value="1"/>
</dbReference>
<feature type="domain" description="Mon2 C-terminal" evidence="8">
    <location>
        <begin position="934"/>
        <end position="1681"/>
    </location>
</feature>
<dbReference type="PANTHER" id="PTHR10663:SF333">
    <property type="entry name" value="PROTEIN MON2 HOMOLOG"/>
    <property type="match status" value="1"/>
</dbReference>
<feature type="domain" description="Mon2/Sec7/BIG1-like HUS" evidence="7">
    <location>
        <begin position="217"/>
        <end position="389"/>
    </location>
</feature>
<dbReference type="RefSeq" id="XP_022302197.1">
    <property type="nucleotide sequence ID" value="XM_022446489.1"/>
</dbReference>
<dbReference type="GO" id="GO:0015031">
    <property type="term" value="P:protein transport"/>
    <property type="evidence" value="ECO:0007669"/>
    <property type="project" value="UniProtKB-KW"/>
</dbReference>
<proteinExistence type="inferred from homology"/>
<evidence type="ECO:0000256" key="1">
    <source>
        <dbReference type="ARBA" id="ARBA00008144"/>
    </source>
</evidence>
<gene>
    <name evidence="11" type="primary">LOC111110125</name>
</gene>
<dbReference type="PANTHER" id="PTHR10663">
    <property type="entry name" value="GUANYL-NUCLEOTIDE EXCHANGE FACTOR"/>
    <property type="match status" value="1"/>
</dbReference>
<evidence type="ECO:0000259" key="9">
    <source>
        <dbReference type="Pfam" id="PF16213"/>
    </source>
</evidence>
<sequence length="1690" mass="186425">MASPLKDPQIAKKLVENLQGDLRSLSAEGKRKYPHVKEASEQIQLKLRTICTKSEDVMSGLVPASAEIIQPFVMGCDTKNQKIVHLCLTAVQRLISHEAISVTAADNIIGMLWNLMEAGLEELKLLQTAIILITTNSVVQHDSLAKALVLCFRLHFTKDSTTINTAAATIKHLVSCVFERVVTEDKVPIPGSTTSEVNLEELKAHSKTPPHSLRPCAGDAYLLFQDLCQLVNADQPFWLIGMTEMTRTFGLELLEAVLTSFPQIFLQHQEFSFQLKEKVCPLVIKLFSPSLKYRQGMPPPPSPTPVERPFFPIVMRLLRIVCALIKHYYCLLVTECEIFLSLLVKFLDSEKPNWQRCLALEVLHKLSVQPDLLRSFTQSYDMKLHSTKIFRDIVNGVGTYIQSQFMNSATSTASTGNKAPDTHGTPPALVGGLPVGGGVTPQAAFMYRGVWIPIVFTVPAGQARPTYLEMLDKVEPPAIADGYGLSLAFYCLLEVVKSVRILVQGEPETESQTQKSSVKRNISAEERVLDEELINSSWCGMLAALSLLLDASTDESATEAVLKSMKMFGELCGELEMTIPRDAFITALCKASLPPHYTLTILNSTTAAAQSPGSQPKGDHSRSSSQDLASMATESVERSQVVAVGTPLPTASLPVGAHQGPVMLTAKNIQCMRSLLSVAHCNGGVLGTAWHLVLTTLQHLVWILGLKPSSGGSLKASQQISDSSNAVITTAVMADLPVLASMLSRLFESSQYLDDVALHHLIDALCKLSCESMELAYTNRVLYFSWDAEPSLFAVAKLLETGLVNLHRVEVLWRPVTNHLLEVCQHPHQGMRCWGAEAVTTMVKAALSHKYPTELHENVKLQSMILGPLQELSDIPQSDIRQKQLECVLQVLHNNGDKLLHGWPLILGVIGALNNDQGEKLIQTAFQSLQLVVTDFLPIIPCVYLQDCVEVAAKFGLQNRELNISLTAIGLLWNISDFFYQNRQRIESELNASQKTTKADDIPPFDALWMGLYIKQGQLCVDQRPAVRKSAGQTLFSTISAHGGLLQTGTWKKVVWQVLFPLLENVQKLSSTASNVKDEAATGNILIHHSRDTAEKQWAETCVLSLAGVARTFNAKRKILQTIGDFPRAWSLLLEYIETNAMCSNAEVSLAALKSFQEILQMSSETKDKSDELLTLMKPPSEVVMSRSEDVNKVLPRTTSGEDSDLDLSLWTAAWKVWLNIGANATKPPPSSPGGKPPDRGVYVPSQAFLTALVQTFPPLFEHIKTRFVAADLQKLSSVLRTALCVPVHGDASPFIIPSFPDVTTTPLQEASLTAMDVLIKAVQSGPESMQSMYPDIFDQLLTFVEFGVRVPKFGQIEAKAFGAVKGPQIFTKVDWVTMNFVPFAEKSVDMVVNLYIVAAKHPVVIQARVLQKIIQTFRLPLSYKYACPSPSTWVLVIHSLLTVLGVGLPVARKQGAAFQDMWAELAKTLEEFLFPKQPSPTTLSMEDFQRDETIDCKVVQMIRDDILPYSSSIPSDFVKQIMKLLNRGSIHSTSSDSFIDTDSSKKLREEFAKTCFETLLQFSFINKSRSEEGGITKMAVMSLLQRCQEVVRKHVDDERLSGKCPLPRPRLAEMASVLKAITTLLRSLKQAQPGNVDKAVWKLVLQLYPCLVDCTTSPSPSVCKALRDALHEYSDLLSPPTPTITNGTT</sequence>
<dbReference type="InterPro" id="IPR015403">
    <property type="entry name" value="Mon2/Sec7/BIG1-like_HDS"/>
</dbReference>
<reference evidence="11" key="1">
    <citation type="submission" date="2025-08" db="UniProtKB">
        <authorList>
            <consortium name="RefSeq"/>
        </authorList>
    </citation>
    <scope>IDENTIFICATION</scope>
    <source>
        <tissue evidence="11">Whole sample</tissue>
    </source>
</reference>
<evidence type="ECO:0000256" key="5">
    <source>
        <dbReference type="SAM" id="MobiDB-lite"/>
    </source>
</evidence>
<dbReference type="Pfam" id="PF12783">
    <property type="entry name" value="Sec7-like_HUS"/>
    <property type="match status" value="1"/>
</dbReference>
<feature type="region of interest" description="Disordered" evidence="5">
    <location>
        <begin position="608"/>
        <end position="630"/>
    </location>
</feature>
<dbReference type="Gene3D" id="1.25.10.10">
    <property type="entry name" value="Leucine-rich Repeat Variant"/>
    <property type="match status" value="1"/>
</dbReference>
<evidence type="ECO:0000313" key="11">
    <source>
        <dbReference type="RefSeq" id="XP_022302197.1"/>
    </source>
</evidence>